<dbReference type="Gene3D" id="1.10.287.1490">
    <property type="match status" value="1"/>
</dbReference>
<accession>A0A2M9CN08</accession>
<organism evidence="3 4">
    <name type="scientific">Diaminobutyricimonas aerilata</name>
    <dbReference type="NCBI Taxonomy" id="1162967"/>
    <lineage>
        <taxon>Bacteria</taxon>
        <taxon>Bacillati</taxon>
        <taxon>Actinomycetota</taxon>
        <taxon>Actinomycetes</taxon>
        <taxon>Micrococcales</taxon>
        <taxon>Microbacteriaceae</taxon>
        <taxon>Diaminobutyricimonas</taxon>
    </lineage>
</organism>
<evidence type="ECO:0000256" key="1">
    <source>
        <dbReference type="SAM" id="Coils"/>
    </source>
</evidence>
<comment type="caution">
    <text evidence="3">The sequence shown here is derived from an EMBL/GenBank/DDBJ whole genome shotgun (WGS) entry which is preliminary data.</text>
</comment>
<evidence type="ECO:0000256" key="2">
    <source>
        <dbReference type="SAM" id="Phobius"/>
    </source>
</evidence>
<evidence type="ECO:0000313" key="4">
    <source>
        <dbReference type="Proteomes" id="UP000228758"/>
    </source>
</evidence>
<protein>
    <submittedName>
        <fullName evidence="3">Uncharacterized protein</fullName>
    </submittedName>
</protein>
<keyword evidence="2" id="KW-1133">Transmembrane helix</keyword>
<sequence length="438" mass="46732">MTFITSPGGNPLTVLDGNADDLDRRGRQLERLGQQMDATATSLERISDGVTQISDAVDKLRESAGEVHEDLSKAAVRYEKTGEVLRAYAAALETARQNVDPLVDDIEQAVRNAAAAREEVDAAQGTIDDQNTTWLWEEEATDRERADARDTLSDARSALSSAEDALEDLWSRYDRHFEAWSSAYDDAVAGIEHALDIAGNDDSWFDDALDEFMTALGWLLVAITVVAMLFPVTAAVLLAIAAVLTVVSLLANIYRVSRGRATWIDVGLDVVGLIPFVKPAAAAIGASGGFVRTFTASLGPAAMQSALGLTRDKLTHYMTQGVAQSARGPVLSQIDDLMRPVSGNVVQRGLQNVWNTILGGNTLTANALGLQQNALSAMNGAADLRRAMTQSGLADLVPSVANQVHNGINALLALDTPAQQVVPGYGEFRDEFLAPAAS</sequence>
<reference evidence="3 4" key="1">
    <citation type="submission" date="2017-11" db="EMBL/GenBank/DDBJ databases">
        <title>Genomic Encyclopedia of Archaeal and Bacterial Type Strains, Phase II (KMG-II): From Individual Species to Whole Genera.</title>
        <authorList>
            <person name="Goeker M."/>
        </authorList>
    </citation>
    <scope>NUCLEOTIDE SEQUENCE [LARGE SCALE GENOMIC DNA]</scope>
    <source>
        <strain evidence="3 4">DSM 27393</strain>
    </source>
</reference>
<keyword evidence="1" id="KW-0175">Coiled coil</keyword>
<dbReference type="EMBL" id="PGFF01000001">
    <property type="protein sequence ID" value="PJJ73258.1"/>
    <property type="molecule type" value="Genomic_DNA"/>
</dbReference>
<dbReference type="AlphaFoldDB" id="A0A2M9CN08"/>
<feature type="transmembrane region" description="Helical" evidence="2">
    <location>
        <begin position="212"/>
        <end position="230"/>
    </location>
</feature>
<keyword evidence="2" id="KW-0812">Transmembrane</keyword>
<name>A0A2M9CN08_9MICO</name>
<dbReference type="RefSeq" id="WP_100365367.1">
    <property type="nucleotide sequence ID" value="NZ_PGFF01000001.1"/>
</dbReference>
<proteinExistence type="predicted"/>
<dbReference type="Proteomes" id="UP000228758">
    <property type="component" value="Unassembled WGS sequence"/>
</dbReference>
<dbReference type="OrthoDB" id="5037117at2"/>
<keyword evidence="2" id="KW-0472">Membrane</keyword>
<keyword evidence="4" id="KW-1185">Reference proteome</keyword>
<gene>
    <name evidence="3" type="ORF">CLV46_2844</name>
</gene>
<feature type="coiled-coil region" evidence="1">
    <location>
        <begin position="106"/>
        <end position="165"/>
    </location>
</feature>
<evidence type="ECO:0000313" key="3">
    <source>
        <dbReference type="EMBL" id="PJJ73258.1"/>
    </source>
</evidence>